<dbReference type="EMBL" id="CP003349">
    <property type="protein sequence ID" value="AFD07848.1"/>
    <property type="molecule type" value="Genomic_DNA"/>
</dbReference>
<dbReference type="KEGG" id="scn:Solca_2822"/>
<accession>H8KS60</accession>
<name>H8KS60_SOLCM</name>
<gene>
    <name evidence="1" type="ordered locus">Solca_2822</name>
</gene>
<organism evidence="1 2">
    <name type="scientific">Solitalea canadensis (strain ATCC 29591 / DSM 3403 / JCM 21819 / LMG 8368 / NBRC 15130 / NCIMB 12057 / USAM 9D)</name>
    <name type="common">Flexibacter canadensis</name>
    <dbReference type="NCBI Taxonomy" id="929556"/>
    <lineage>
        <taxon>Bacteria</taxon>
        <taxon>Pseudomonadati</taxon>
        <taxon>Bacteroidota</taxon>
        <taxon>Sphingobacteriia</taxon>
        <taxon>Sphingobacteriales</taxon>
        <taxon>Sphingobacteriaceae</taxon>
        <taxon>Solitalea</taxon>
    </lineage>
</organism>
<protein>
    <submittedName>
        <fullName evidence="1">Uncharacterized protein</fullName>
    </submittedName>
</protein>
<evidence type="ECO:0000313" key="2">
    <source>
        <dbReference type="Proteomes" id="UP000007590"/>
    </source>
</evidence>
<dbReference type="Proteomes" id="UP000007590">
    <property type="component" value="Chromosome"/>
</dbReference>
<evidence type="ECO:0000313" key="1">
    <source>
        <dbReference type="EMBL" id="AFD07848.1"/>
    </source>
</evidence>
<proteinExistence type="predicted"/>
<dbReference type="HOGENOM" id="CLU_2920338_0_0_10"/>
<sequence>MSKTVLIRISIFAPGNPKYFKNDPVIRESKQANAGKSKACFMFLVLTGLRFQLRNKNNQKQ</sequence>
<keyword evidence="2" id="KW-1185">Reference proteome</keyword>
<reference evidence="1" key="1">
    <citation type="submission" date="2012-02" db="EMBL/GenBank/DDBJ databases">
        <title>The complete genome of Solitalea canadensis DSM 3403.</title>
        <authorList>
            <consortium name="US DOE Joint Genome Institute (JGI-PGF)"/>
            <person name="Lucas S."/>
            <person name="Copeland A."/>
            <person name="Lapidus A."/>
            <person name="Glavina del Rio T."/>
            <person name="Dalin E."/>
            <person name="Tice H."/>
            <person name="Bruce D."/>
            <person name="Goodwin L."/>
            <person name="Pitluck S."/>
            <person name="Peters L."/>
            <person name="Ovchinnikova G."/>
            <person name="Lu M."/>
            <person name="Kyrpides N."/>
            <person name="Mavromatis K."/>
            <person name="Ivanova N."/>
            <person name="Brettin T."/>
            <person name="Detter J.C."/>
            <person name="Han C."/>
            <person name="Larimer F."/>
            <person name="Land M."/>
            <person name="Hauser L."/>
            <person name="Markowitz V."/>
            <person name="Cheng J.-F."/>
            <person name="Hugenholtz P."/>
            <person name="Woyke T."/>
            <person name="Wu D."/>
            <person name="Spring S."/>
            <person name="Schroeder M."/>
            <person name="Kopitz M."/>
            <person name="Brambilla E."/>
            <person name="Klenk H.-P."/>
            <person name="Eisen J.A."/>
        </authorList>
    </citation>
    <scope>NUCLEOTIDE SEQUENCE</scope>
    <source>
        <strain evidence="1">DSM 3403</strain>
    </source>
</reference>
<dbReference type="AlphaFoldDB" id="H8KS60"/>